<dbReference type="Pfam" id="PF04127">
    <property type="entry name" value="DFP"/>
    <property type="match status" value="1"/>
</dbReference>
<feature type="domain" description="DNA/pantothenate metabolism flavoprotein C-terminal" evidence="2">
    <location>
        <begin position="48"/>
        <end position="121"/>
    </location>
</feature>
<dbReference type="EMBL" id="UYRT01083149">
    <property type="protein sequence ID" value="VDN27046.1"/>
    <property type="molecule type" value="Genomic_DNA"/>
</dbReference>
<dbReference type="GO" id="GO:0015937">
    <property type="term" value="P:coenzyme A biosynthetic process"/>
    <property type="evidence" value="ECO:0007669"/>
    <property type="project" value="UniProtKB-ARBA"/>
</dbReference>
<evidence type="ECO:0000313" key="4">
    <source>
        <dbReference type="Proteomes" id="UP000271098"/>
    </source>
</evidence>
<evidence type="ECO:0000313" key="3">
    <source>
        <dbReference type="EMBL" id="VDN27046.1"/>
    </source>
</evidence>
<proteinExistence type="inferred from homology"/>
<name>A0A183E4U4_9BILA</name>
<dbReference type="GO" id="GO:0003824">
    <property type="term" value="F:catalytic activity"/>
    <property type="evidence" value="ECO:0007669"/>
    <property type="project" value="UniProtKB-ARBA"/>
</dbReference>
<organism evidence="5">
    <name type="scientific">Gongylonema pulchrum</name>
    <dbReference type="NCBI Taxonomy" id="637853"/>
    <lineage>
        <taxon>Eukaryota</taxon>
        <taxon>Metazoa</taxon>
        <taxon>Ecdysozoa</taxon>
        <taxon>Nematoda</taxon>
        <taxon>Chromadorea</taxon>
        <taxon>Rhabditida</taxon>
        <taxon>Spirurina</taxon>
        <taxon>Spiruromorpha</taxon>
        <taxon>Spiruroidea</taxon>
        <taxon>Gongylonematidae</taxon>
        <taxon>Gongylonema</taxon>
    </lineage>
</organism>
<reference evidence="3 4" key="2">
    <citation type="submission" date="2018-11" db="EMBL/GenBank/DDBJ databases">
        <authorList>
            <consortium name="Pathogen Informatics"/>
        </authorList>
    </citation>
    <scope>NUCLEOTIDE SEQUENCE [LARGE SCALE GENOMIC DNA]</scope>
</reference>
<sequence length="157" mass="17779">MPGLVEAIKLRQECSDRLLMISFDDVSVYLSLLEAICTRLRPFGPSVLVYLAAAVSDFYLSEDNLPEHKIQSCRGGLQLTLSVVPKLLKKLVKDIVPEAFVVSFKLETDESMLIVKSRQALETYGHQVSYELIIRNKQRRIPSSGRFPVENIRCSIH</sequence>
<dbReference type="AlphaFoldDB" id="A0A183E4U4"/>
<protein>
    <submittedName>
        <fullName evidence="5">DFP domain-containing protein</fullName>
    </submittedName>
</protein>
<keyword evidence="4" id="KW-1185">Reference proteome</keyword>
<dbReference type="WBParaSite" id="GPUH_0001600701-mRNA-1">
    <property type="protein sequence ID" value="GPUH_0001600701-mRNA-1"/>
    <property type="gene ID" value="GPUH_0001600701"/>
</dbReference>
<evidence type="ECO:0000256" key="1">
    <source>
        <dbReference type="ARBA" id="ARBA00005703"/>
    </source>
</evidence>
<dbReference type="OrthoDB" id="70224at2759"/>
<dbReference type="Gene3D" id="3.40.50.10300">
    <property type="entry name" value="CoaB-like"/>
    <property type="match status" value="1"/>
</dbReference>
<dbReference type="SUPFAM" id="SSF102645">
    <property type="entry name" value="CoaB-like"/>
    <property type="match status" value="1"/>
</dbReference>
<gene>
    <name evidence="3" type="ORF">GPUH_LOCUS15985</name>
</gene>
<dbReference type="InterPro" id="IPR007085">
    <property type="entry name" value="DNA/pantothenate-metab_flavo_C"/>
</dbReference>
<dbReference type="Proteomes" id="UP000271098">
    <property type="component" value="Unassembled WGS sequence"/>
</dbReference>
<accession>A0A183E4U4</accession>
<reference evidence="5" key="1">
    <citation type="submission" date="2016-06" db="UniProtKB">
        <authorList>
            <consortium name="WormBaseParasite"/>
        </authorList>
    </citation>
    <scope>IDENTIFICATION</scope>
</reference>
<dbReference type="InterPro" id="IPR035929">
    <property type="entry name" value="CoaB-like_sf"/>
</dbReference>
<evidence type="ECO:0000313" key="5">
    <source>
        <dbReference type="WBParaSite" id="GPUH_0001600701-mRNA-1"/>
    </source>
</evidence>
<comment type="similarity">
    <text evidence="1">Belongs to the PPC synthetase family.</text>
</comment>
<evidence type="ECO:0000259" key="2">
    <source>
        <dbReference type="Pfam" id="PF04127"/>
    </source>
</evidence>